<keyword evidence="5" id="KW-1185">Reference proteome</keyword>
<evidence type="ECO:0000313" key="5">
    <source>
        <dbReference type="Proteomes" id="UP000626180"/>
    </source>
</evidence>
<dbReference type="AlphaFoldDB" id="A0A2X2CCF7"/>
<name>A0A2X2CCF7_PSELU</name>
<dbReference type="RefSeq" id="WP_010798332.1">
    <property type="nucleotide sequence ID" value="NZ_CP044086.1"/>
</dbReference>
<gene>
    <name evidence="2" type="ORF">I5Q09_02200</name>
    <name evidence="1" type="ORF">IRZ65_09320</name>
    <name evidence="3" type="ORF">NCTC11842_02174</name>
</gene>
<dbReference type="Proteomes" id="UP000626180">
    <property type="component" value="Unassembled WGS sequence"/>
</dbReference>
<dbReference type="Proteomes" id="UP000250443">
    <property type="component" value="Unassembled WGS sequence"/>
</dbReference>
<evidence type="ECO:0000313" key="3">
    <source>
        <dbReference type="EMBL" id="SPZ06282.1"/>
    </source>
</evidence>
<evidence type="ECO:0000313" key="1">
    <source>
        <dbReference type="EMBL" id="MBF8640883.1"/>
    </source>
</evidence>
<organism evidence="3 4">
    <name type="scientific">Pseudomonas luteola</name>
    <dbReference type="NCBI Taxonomy" id="47886"/>
    <lineage>
        <taxon>Bacteria</taxon>
        <taxon>Pseudomonadati</taxon>
        <taxon>Pseudomonadota</taxon>
        <taxon>Gammaproteobacteria</taxon>
        <taxon>Pseudomonadales</taxon>
        <taxon>Pseudomonadaceae</taxon>
        <taxon>Pseudomonas</taxon>
    </lineage>
</organism>
<sequence length="54" mass="6085">MSLDQAEMTVKQDLECALASLDMQRDDFLELARGIRQKISEETEEAVELEANLG</sequence>
<dbReference type="EMBL" id="UAUF01000011">
    <property type="protein sequence ID" value="SPZ06282.1"/>
    <property type="molecule type" value="Genomic_DNA"/>
</dbReference>
<evidence type="ECO:0000313" key="2">
    <source>
        <dbReference type="EMBL" id="MBH3437494.1"/>
    </source>
</evidence>
<reference evidence="2 6" key="3">
    <citation type="submission" date="2020-11" db="EMBL/GenBank/DDBJ databases">
        <title>Enhanced detection system for hospital associated transmission using whole genome sequencing surveillance.</title>
        <authorList>
            <person name="Harrison L.H."/>
            <person name="Van Tyne D."/>
            <person name="Marsh J.W."/>
            <person name="Griffith M.P."/>
            <person name="Snyder D.J."/>
            <person name="Cooper V.S."/>
            <person name="Mustapha M."/>
        </authorList>
    </citation>
    <scope>NUCLEOTIDE SEQUENCE [LARGE SCALE GENOMIC DNA]</scope>
    <source>
        <strain evidence="2 6">PSB00013</strain>
    </source>
</reference>
<dbReference type="Proteomes" id="UP000638986">
    <property type="component" value="Unassembled WGS sequence"/>
</dbReference>
<evidence type="ECO:0000313" key="4">
    <source>
        <dbReference type="Proteomes" id="UP000250443"/>
    </source>
</evidence>
<reference evidence="1 5" key="2">
    <citation type="submission" date="2020-10" db="EMBL/GenBank/DDBJ databases">
        <title>Genome sequences of Pseudomonas isolates.</title>
        <authorList>
            <person name="Wessels L."/>
            <person name="Reich F."/>
            <person name="Hammerl J."/>
        </authorList>
    </citation>
    <scope>NUCLEOTIDE SEQUENCE [LARGE SCALE GENOMIC DNA]</scope>
    <source>
        <strain evidence="1 5">20-MO00624-0</strain>
    </source>
</reference>
<accession>A0A2X2CCF7</accession>
<protein>
    <submittedName>
        <fullName evidence="3">Uncharacterized protein</fullName>
    </submittedName>
</protein>
<reference evidence="3 4" key="1">
    <citation type="submission" date="2018-06" db="EMBL/GenBank/DDBJ databases">
        <authorList>
            <consortium name="Pathogen Informatics"/>
            <person name="Doyle S."/>
        </authorList>
    </citation>
    <scope>NUCLEOTIDE SEQUENCE [LARGE SCALE GENOMIC DNA]</scope>
    <source>
        <strain evidence="3 4">NCTC11842</strain>
    </source>
</reference>
<evidence type="ECO:0000313" key="6">
    <source>
        <dbReference type="Proteomes" id="UP000638986"/>
    </source>
</evidence>
<dbReference type="EMBL" id="JADTXM010000001">
    <property type="protein sequence ID" value="MBH3437494.1"/>
    <property type="molecule type" value="Genomic_DNA"/>
</dbReference>
<dbReference type="EMBL" id="JADMCD010000003">
    <property type="protein sequence ID" value="MBF8640883.1"/>
    <property type="molecule type" value="Genomic_DNA"/>
</dbReference>
<proteinExistence type="predicted"/>